<accession>A0AAE0I635</accession>
<dbReference type="InterPro" id="IPR036770">
    <property type="entry name" value="Ankyrin_rpt-contain_sf"/>
</dbReference>
<protein>
    <recommendedName>
        <fullName evidence="3">Ankyrin repeat protein</fullName>
    </recommendedName>
</protein>
<evidence type="ECO:0000313" key="2">
    <source>
        <dbReference type="Proteomes" id="UP001283341"/>
    </source>
</evidence>
<proteinExistence type="predicted"/>
<sequence>MWATPASNLDKLLSGPIWYAEQITALHTAAMRGDVDMCRFIVENRTPKHSGIFLQMQSPAIRQMASAHGANSTKSFTRGQASHAREFRDHPLMPGSTDRALSTPKPTLFFLLCRYGWFEDALLILNSMNLENSNPRFQTPEEREFIDPGLGVALGLCLSYRDMIPSQGGLLQCHLEDSANQLINLPPAHPVLSEASRTHMHKLVNKLLQLGAKWWATEARTNTFLAFKADIQVAPFLWLVAEQGLPNVVDTLIQHGLADDSTRRDTYVQMKKAFELRMKTNFESRHDGPVHKRQILPRRLTRGAGQVGVAADTTKYDYGAICSTFELESFLEMARLAYKDPARHGAAEFLDEVLSVRPDASLVTGHSNIKFKTPDSTIVPGHRAPADVQFLNNEACLPTLVVVAAASEIRAQDPHPAIDSVTGRASWPPSAWRVAAERCVCSCAMALLSSARSGCQDTSFTTTEMYGTSEQNVCTP</sequence>
<organism evidence="1 2">
    <name type="scientific">Apodospora peruviana</name>
    <dbReference type="NCBI Taxonomy" id="516989"/>
    <lineage>
        <taxon>Eukaryota</taxon>
        <taxon>Fungi</taxon>
        <taxon>Dikarya</taxon>
        <taxon>Ascomycota</taxon>
        <taxon>Pezizomycotina</taxon>
        <taxon>Sordariomycetes</taxon>
        <taxon>Sordariomycetidae</taxon>
        <taxon>Sordariales</taxon>
        <taxon>Lasiosphaeriaceae</taxon>
        <taxon>Apodospora</taxon>
    </lineage>
</organism>
<dbReference type="Pfam" id="PF00023">
    <property type="entry name" value="Ank"/>
    <property type="match status" value="1"/>
</dbReference>
<reference evidence="1" key="2">
    <citation type="submission" date="2023-06" db="EMBL/GenBank/DDBJ databases">
        <authorList>
            <consortium name="Lawrence Berkeley National Laboratory"/>
            <person name="Haridas S."/>
            <person name="Hensen N."/>
            <person name="Bonometti L."/>
            <person name="Westerberg I."/>
            <person name="Brannstrom I.O."/>
            <person name="Guillou S."/>
            <person name="Cros-Aarteil S."/>
            <person name="Calhoun S."/>
            <person name="Kuo A."/>
            <person name="Mondo S."/>
            <person name="Pangilinan J."/>
            <person name="Riley R."/>
            <person name="Labutti K."/>
            <person name="Andreopoulos B."/>
            <person name="Lipzen A."/>
            <person name="Chen C."/>
            <person name="Yanf M."/>
            <person name="Daum C."/>
            <person name="Ng V."/>
            <person name="Clum A."/>
            <person name="Steindorff A."/>
            <person name="Ohm R."/>
            <person name="Martin F."/>
            <person name="Silar P."/>
            <person name="Natvig D."/>
            <person name="Lalanne C."/>
            <person name="Gautier V."/>
            <person name="Ament-Velasquez S.L."/>
            <person name="Kruys A."/>
            <person name="Hutchinson M.I."/>
            <person name="Powell A.J."/>
            <person name="Barry K."/>
            <person name="Miller A.N."/>
            <person name="Grigoriev I.V."/>
            <person name="Debuchy R."/>
            <person name="Gladieux P."/>
            <person name="Thoren M.H."/>
            <person name="Johannesson H."/>
        </authorList>
    </citation>
    <scope>NUCLEOTIDE SEQUENCE</scope>
    <source>
        <strain evidence="1">CBS 118394</strain>
    </source>
</reference>
<dbReference type="AlphaFoldDB" id="A0AAE0I635"/>
<reference evidence="1" key="1">
    <citation type="journal article" date="2023" name="Mol. Phylogenet. Evol.">
        <title>Genome-scale phylogeny and comparative genomics of the fungal order Sordariales.</title>
        <authorList>
            <person name="Hensen N."/>
            <person name="Bonometti L."/>
            <person name="Westerberg I."/>
            <person name="Brannstrom I.O."/>
            <person name="Guillou S."/>
            <person name="Cros-Aarteil S."/>
            <person name="Calhoun S."/>
            <person name="Haridas S."/>
            <person name="Kuo A."/>
            <person name="Mondo S."/>
            <person name="Pangilinan J."/>
            <person name="Riley R."/>
            <person name="LaButti K."/>
            <person name="Andreopoulos B."/>
            <person name="Lipzen A."/>
            <person name="Chen C."/>
            <person name="Yan M."/>
            <person name="Daum C."/>
            <person name="Ng V."/>
            <person name="Clum A."/>
            <person name="Steindorff A."/>
            <person name="Ohm R.A."/>
            <person name="Martin F."/>
            <person name="Silar P."/>
            <person name="Natvig D.O."/>
            <person name="Lalanne C."/>
            <person name="Gautier V."/>
            <person name="Ament-Velasquez S.L."/>
            <person name="Kruys A."/>
            <person name="Hutchinson M.I."/>
            <person name="Powell A.J."/>
            <person name="Barry K."/>
            <person name="Miller A.N."/>
            <person name="Grigoriev I.V."/>
            <person name="Debuchy R."/>
            <person name="Gladieux P."/>
            <person name="Hiltunen Thoren M."/>
            <person name="Johannesson H."/>
        </authorList>
    </citation>
    <scope>NUCLEOTIDE SEQUENCE</scope>
    <source>
        <strain evidence="1">CBS 118394</strain>
    </source>
</reference>
<dbReference type="SUPFAM" id="SSF48403">
    <property type="entry name" value="Ankyrin repeat"/>
    <property type="match status" value="1"/>
</dbReference>
<keyword evidence="2" id="KW-1185">Reference proteome</keyword>
<name>A0AAE0I635_9PEZI</name>
<dbReference type="Gene3D" id="1.25.40.20">
    <property type="entry name" value="Ankyrin repeat-containing domain"/>
    <property type="match status" value="1"/>
</dbReference>
<comment type="caution">
    <text evidence="1">The sequence shown here is derived from an EMBL/GenBank/DDBJ whole genome shotgun (WGS) entry which is preliminary data.</text>
</comment>
<evidence type="ECO:0000313" key="1">
    <source>
        <dbReference type="EMBL" id="KAK3319050.1"/>
    </source>
</evidence>
<dbReference type="InterPro" id="IPR002110">
    <property type="entry name" value="Ankyrin_rpt"/>
</dbReference>
<dbReference type="Proteomes" id="UP001283341">
    <property type="component" value="Unassembled WGS sequence"/>
</dbReference>
<gene>
    <name evidence="1" type="ORF">B0H66DRAFT_533552</name>
</gene>
<dbReference type="EMBL" id="JAUEDM010000004">
    <property type="protein sequence ID" value="KAK3319050.1"/>
    <property type="molecule type" value="Genomic_DNA"/>
</dbReference>
<evidence type="ECO:0008006" key="3">
    <source>
        <dbReference type="Google" id="ProtNLM"/>
    </source>
</evidence>